<accession>A0A0P0Z2Y2</accession>
<dbReference type="AlphaFoldDB" id="A0A0P0Z2Y2"/>
<feature type="domain" description="LysR substrate-binding" evidence="1">
    <location>
        <begin position="2"/>
        <end position="175"/>
    </location>
</feature>
<dbReference type="Pfam" id="PF03466">
    <property type="entry name" value="LysR_substrate"/>
    <property type="match status" value="1"/>
</dbReference>
<proteinExistence type="predicted"/>
<name>A0A0P0Z2Y2_9HYPH</name>
<dbReference type="GO" id="GO:0043565">
    <property type="term" value="F:sequence-specific DNA binding"/>
    <property type="evidence" value="ECO:0007669"/>
    <property type="project" value="TreeGrafter"/>
</dbReference>
<evidence type="ECO:0000259" key="1">
    <source>
        <dbReference type="Pfam" id="PF03466"/>
    </source>
</evidence>
<dbReference type="InterPro" id="IPR005119">
    <property type="entry name" value="LysR_subst-bd"/>
</dbReference>
<dbReference type="Gene3D" id="3.40.190.290">
    <property type="match status" value="1"/>
</dbReference>
<dbReference type="PANTHER" id="PTHR30427">
    <property type="entry name" value="TRANSCRIPTIONAL ACTIVATOR PROTEIN LYSR"/>
    <property type="match status" value="1"/>
</dbReference>
<dbReference type="GO" id="GO:0010628">
    <property type="term" value="P:positive regulation of gene expression"/>
    <property type="evidence" value="ECO:0007669"/>
    <property type="project" value="TreeGrafter"/>
</dbReference>
<dbReference type="PANTHER" id="PTHR30427:SF1">
    <property type="entry name" value="TRANSCRIPTIONAL ACTIVATOR PROTEIN LYSR"/>
    <property type="match status" value="1"/>
</dbReference>
<evidence type="ECO:0000313" key="2">
    <source>
        <dbReference type="EMBL" id="BAT28229.1"/>
    </source>
</evidence>
<sequence length="188" mass="20564">MRQKHPEVGITLTVASSASVRDHVASGLYDIGLAAEEADCYRVDHALLDNFPALCTMPPNYPLARKPVTEPADFDGADDIALSSEVRSRRRLDAETEKAGARPRLVVETIYPTAMCALVLERVLIGIVNPQSVDGFAERGVVLRPFKPDIPFRSFVLFSPASQRGAIVRSFIAALPMARTRRGWTSGE</sequence>
<dbReference type="RefSeq" id="WP_062226293.1">
    <property type="nucleotide sequence ID" value="NZ_BBWR01000002.1"/>
</dbReference>
<reference evidence="2" key="1">
    <citation type="journal article" date="2015" name="Proc. Natl. Acad. Sci. U.S.A.">
        <title>Bacterial clade with the ribosomal RNA operon on a small plasmid rather than the chromosome.</title>
        <authorList>
            <person name="Anda M."/>
            <person name="Ohtsubo Y."/>
            <person name="Okubo T."/>
            <person name="Sugawara M."/>
            <person name="Nagata Y."/>
            <person name="Tsuda M."/>
            <person name="Minamisawa K."/>
            <person name="Mitsui H."/>
        </authorList>
    </citation>
    <scope>NUCLEOTIDE SEQUENCE</scope>
    <source>
        <strain evidence="2">JCM 14755</strain>
    </source>
</reference>
<organism evidence="2">
    <name type="scientific">Aureimonas frigidaquae</name>
    <dbReference type="NCBI Taxonomy" id="424757"/>
    <lineage>
        <taxon>Bacteria</taxon>
        <taxon>Pseudomonadati</taxon>
        <taxon>Pseudomonadota</taxon>
        <taxon>Alphaproteobacteria</taxon>
        <taxon>Hyphomicrobiales</taxon>
        <taxon>Aurantimonadaceae</taxon>
        <taxon>Aureimonas</taxon>
    </lineage>
</organism>
<protein>
    <submittedName>
        <fullName evidence="2">Transcriptional regulator</fullName>
    </submittedName>
</protein>
<dbReference type="EMBL" id="LC066377">
    <property type="protein sequence ID" value="BAT28229.1"/>
    <property type="molecule type" value="Genomic_DNA"/>
</dbReference>
<dbReference type="SUPFAM" id="SSF53850">
    <property type="entry name" value="Periplasmic binding protein-like II"/>
    <property type="match status" value="1"/>
</dbReference>